<name>A0AAD6UNK9_9AGAR</name>
<feature type="non-terminal residue" evidence="2">
    <location>
        <position position="1"/>
    </location>
</feature>
<protein>
    <submittedName>
        <fullName evidence="2">Uncharacterized protein</fullName>
    </submittedName>
</protein>
<organism evidence="2 3">
    <name type="scientific">Mycena pura</name>
    <dbReference type="NCBI Taxonomy" id="153505"/>
    <lineage>
        <taxon>Eukaryota</taxon>
        <taxon>Fungi</taxon>
        <taxon>Dikarya</taxon>
        <taxon>Basidiomycota</taxon>
        <taxon>Agaricomycotina</taxon>
        <taxon>Agaricomycetes</taxon>
        <taxon>Agaricomycetidae</taxon>
        <taxon>Agaricales</taxon>
        <taxon>Marasmiineae</taxon>
        <taxon>Mycenaceae</taxon>
        <taxon>Mycena</taxon>
    </lineage>
</organism>
<accession>A0AAD6UNK9</accession>
<dbReference type="AlphaFoldDB" id="A0AAD6UNK9"/>
<proteinExistence type="predicted"/>
<reference evidence="2" key="1">
    <citation type="submission" date="2023-03" db="EMBL/GenBank/DDBJ databases">
        <title>Massive genome expansion in bonnet fungi (Mycena s.s.) driven by repeated elements and novel gene families across ecological guilds.</title>
        <authorList>
            <consortium name="Lawrence Berkeley National Laboratory"/>
            <person name="Harder C.B."/>
            <person name="Miyauchi S."/>
            <person name="Viragh M."/>
            <person name="Kuo A."/>
            <person name="Thoen E."/>
            <person name="Andreopoulos B."/>
            <person name="Lu D."/>
            <person name="Skrede I."/>
            <person name="Drula E."/>
            <person name="Henrissat B."/>
            <person name="Morin E."/>
            <person name="Kohler A."/>
            <person name="Barry K."/>
            <person name="LaButti K."/>
            <person name="Morin E."/>
            <person name="Salamov A."/>
            <person name="Lipzen A."/>
            <person name="Mereny Z."/>
            <person name="Hegedus B."/>
            <person name="Baldrian P."/>
            <person name="Stursova M."/>
            <person name="Weitz H."/>
            <person name="Taylor A."/>
            <person name="Grigoriev I.V."/>
            <person name="Nagy L.G."/>
            <person name="Martin F."/>
            <person name="Kauserud H."/>
        </authorList>
    </citation>
    <scope>NUCLEOTIDE SEQUENCE</scope>
    <source>
        <strain evidence="2">9144</strain>
    </source>
</reference>
<evidence type="ECO:0000313" key="2">
    <source>
        <dbReference type="EMBL" id="KAJ7191421.1"/>
    </source>
</evidence>
<dbReference type="PANTHER" id="PTHR35043:SF9">
    <property type="match status" value="1"/>
</dbReference>
<dbReference type="PANTHER" id="PTHR35043">
    <property type="entry name" value="TRANSCRIPTION FACTOR DOMAIN-CONTAINING PROTEIN"/>
    <property type="match status" value="1"/>
</dbReference>
<keyword evidence="1" id="KW-0472">Membrane</keyword>
<feature type="non-terminal residue" evidence="2">
    <location>
        <position position="55"/>
    </location>
</feature>
<comment type="caution">
    <text evidence="2">The sequence shown here is derived from an EMBL/GenBank/DDBJ whole genome shotgun (WGS) entry which is preliminary data.</text>
</comment>
<keyword evidence="1" id="KW-0812">Transmembrane</keyword>
<feature type="transmembrane region" description="Helical" evidence="1">
    <location>
        <begin position="31"/>
        <end position="50"/>
    </location>
</feature>
<evidence type="ECO:0000256" key="1">
    <source>
        <dbReference type="SAM" id="Phobius"/>
    </source>
</evidence>
<dbReference type="EMBL" id="JARJCW010000133">
    <property type="protein sequence ID" value="KAJ7191421.1"/>
    <property type="molecule type" value="Genomic_DNA"/>
</dbReference>
<keyword evidence="3" id="KW-1185">Reference proteome</keyword>
<keyword evidence="1" id="KW-1133">Transmembrane helix</keyword>
<gene>
    <name evidence="2" type="ORF">GGX14DRAFT_324464</name>
</gene>
<sequence>DGLSKSLVALQAAWFCLQCIARVAQHLPISLLEITTGGHALYTLFTYILWASKPM</sequence>
<evidence type="ECO:0000313" key="3">
    <source>
        <dbReference type="Proteomes" id="UP001219525"/>
    </source>
</evidence>
<dbReference type="Proteomes" id="UP001219525">
    <property type="component" value="Unassembled WGS sequence"/>
</dbReference>